<accession>A0A2V4MY71</accession>
<dbReference type="RefSeq" id="WP_146259175.1">
    <property type="nucleotide sequence ID" value="NZ_PYBW01000083.1"/>
</dbReference>
<dbReference type="OrthoDB" id="3218241at2"/>
<feature type="non-terminal residue" evidence="2">
    <location>
        <position position="69"/>
    </location>
</feature>
<evidence type="ECO:0000256" key="1">
    <source>
        <dbReference type="SAM" id="MobiDB-lite"/>
    </source>
</evidence>
<reference evidence="2 3" key="1">
    <citation type="submission" date="2018-03" db="EMBL/GenBank/DDBJ databases">
        <title>Bioinformatic expansion and discovery of thiopeptide antibiotics.</title>
        <authorList>
            <person name="Schwalen C.J."/>
            <person name="Hudson G.A."/>
            <person name="Mitchell D.A."/>
        </authorList>
    </citation>
    <scope>NUCLEOTIDE SEQUENCE [LARGE SCALE GENOMIC DNA]</scope>
    <source>
        <strain evidence="2 3">ATCC 21389</strain>
    </source>
</reference>
<evidence type="ECO:0000313" key="3">
    <source>
        <dbReference type="Proteomes" id="UP000248039"/>
    </source>
</evidence>
<feature type="region of interest" description="Disordered" evidence="1">
    <location>
        <begin position="39"/>
        <end position="69"/>
    </location>
</feature>
<protein>
    <submittedName>
        <fullName evidence="2">Uncharacterized protein</fullName>
    </submittedName>
</protein>
<organism evidence="2 3">
    <name type="scientific">Streptomyces tateyamensis</name>
    <dbReference type="NCBI Taxonomy" id="565073"/>
    <lineage>
        <taxon>Bacteria</taxon>
        <taxon>Bacillati</taxon>
        <taxon>Actinomycetota</taxon>
        <taxon>Actinomycetes</taxon>
        <taxon>Kitasatosporales</taxon>
        <taxon>Streptomycetaceae</taxon>
        <taxon>Streptomyces</taxon>
    </lineage>
</organism>
<dbReference type="EMBL" id="PYBW01000083">
    <property type="protein sequence ID" value="PYC76415.1"/>
    <property type="molecule type" value="Genomic_DNA"/>
</dbReference>
<evidence type="ECO:0000313" key="2">
    <source>
        <dbReference type="EMBL" id="PYC76415.1"/>
    </source>
</evidence>
<gene>
    <name evidence="2" type="ORF">C7C46_22530</name>
</gene>
<proteinExistence type="predicted"/>
<dbReference type="AlphaFoldDB" id="A0A2V4MY71"/>
<name>A0A2V4MY71_9ACTN</name>
<keyword evidence="3" id="KW-1185">Reference proteome</keyword>
<sequence>MLIGGDGCAGNQLHGPLALTGNTGGVELHDTVSGPLACSADTLAPRPRHHHLGTPLGAVPLPGRAGGPV</sequence>
<dbReference type="Proteomes" id="UP000248039">
    <property type="component" value="Unassembled WGS sequence"/>
</dbReference>
<comment type="caution">
    <text evidence="2">The sequence shown here is derived from an EMBL/GenBank/DDBJ whole genome shotgun (WGS) entry which is preliminary data.</text>
</comment>